<dbReference type="Pfam" id="PF00067">
    <property type="entry name" value="p450"/>
    <property type="match status" value="1"/>
</dbReference>
<evidence type="ECO:0000256" key="9">
    <source>
        <dbReference type="ARBA" id="ARBA00023136"/>
    </source>
</evidence>
<comment type="similarity">
    <text evidence="11">Belongs to the cytochrome P450 family.</text>
</comment>
<evidence type="ECO:0000256" key="11">
    <source>
        <dbReference type="RuleBase" id="RU000461"/>
    </source>
</evidence>
<dbReference type="InterPro" id="IPR002401">
    <property type="entry name" value="Cyt_P450_E_grp-I"/>
</dbReference>
<evidence type="ECO:0000313" key="13">
    <source>
        <dbReference type="EMBL" id="KMZ56953.1"/>
    </source>
</evidence>
<keyword evidence="5 12" id="KW-1133">Transmembrane helix</keyword>
<feature type="binding site" description="axial binding residue" evidence="10">
    <location>
        <position position="456"/>
    </location>
    <ligand>
        <name>heme</name>
        <dbReference type="ChEBI" id="CHEBI:30413"/>
    </ligand>
    <ligandPart>
        <name>Fe</name>
        <dbReference type="ChEBI" id="CHEBI:18248"/>
    </ligandPart>
</feature>
<organism evidence="13 14">
    <name type="scientific">Zostera marina</name>
    <name type="common">Eelgrass</name>
    <dbReference type="NCBI Taxonomy" id="29655"/>
    <lineage>
        <taxon>Eukaryota</taxon>
        <taxon>Viridiplantae</taxon>
        <taxon>Streptophyta</taxon>
        <taxon>Embryophyta</taxon>
        <taxon>Tracheophyta</taxon>
        <taxon>Spermatophyta</taxon>
        <taxon>Magnoliopsida</taxon>
        <taxon>Liliopsida</taxon>
        <taxon>Zosteraceae</taxon>
        <taxon>Zostera</taxon>
    </lineage>
</organism>
<dbReference type="PRINTS" id="PR00385">
    <property type="entry name" value="P450"/>
</dbReference>
<dbReference type="FunFam" id="1.10.630.10:FF:000012">
    <property type="entry name" value="Cytochrome P450 family protein"/>
    <property type="match status" value="1"/>
</dbReference>
<dbReference type="InterPro" id="IPR036396">
    <property type="entry name" value="Cyt_P450_sf"/>
</dbReference>
<evidence type="ECO:0000256" key="1">
    <source>
        <dbReference type="ARBA" id="ARBA00004167"/>
    </source>
</evidence>
<evidence type="ECO:0000256" key="2">
    <source>
        <dbReference type="ARBA" id="ARBA00022617"/>
    </source>
</evidence>
<dbReference type="InterPro" id="IPR051103">
    <property type="entry name" value="Plant_metabolite_P450s"/>
</dbReference>
<keyword evidence="7 10" id="KW-0408">Iron</keyword>
<accession>A0A0K9NK05</accession>
<comment type="subcellular location">
    <subcellularLocation>
        <location evidence="1">Membrane</location>
        <topology evidence="1">Single-pass membrane protein</topology>
    </subcellularLocation>
</comment>
<proteinExistence type="inferred from homology"/>
<protein>
    <recommendedName>
        <fullName evidence="15">Cytochrome P450</fullName>
    </recommendedName>
</protein>
<dbReference type="PANTHER" id="PTHR24298">
    <property type="entry name" value="FLAVONOID 3'-MONOOXYGENASE-RELATED"/>
    <property type="match status" value="1"/>
</dbReference>
<dbReference type="InterPro" id="IPR017972">
    <property type="entry name" value="Cyt_P450_CS"/>
</dbReference>
<dbReference type="PANTHER" id="PTHR24298:SF800">
    <property type="entry name" value="CYTOCHROME P450 89A2-RELATED"/>
    <property type="match status" value="1"/>
</dbReference>
<dbReference type="PROSITE" id="PS00086">
    <property type="entry name" value="CYTOCHROME_P450"/>
    <property type="match status" value="1"/>
</dbReference>
<dbReference type="InterPro" id="IPR001128">
    <property type="entry name" value="Cyt_P450"/>
</dbReference>
<keyword evidence="4 10" id="KW-0479">Metal-binding</keyword>
<dbReference type="Proteomes" id="UP000036987">
    <property type="component" value="Unassembled WGS sequence"/>
</dbReference>
<evidence type="ECO:0000256" key="12">
    <source>
        <dbReference type="SAM" id="Phobius"/>
    </source>
</evidence>
<gene>
    <name evidence="13" type="ORF">ZOSMA_8G00990</name>
</gene>
<dbReference type="GO" id="GO:0016709">
    <property type="term" value="F:oxidoreductase activity, acting on paired donors, with incorporation or reduction of molecular oxygen, NAD(P)H as one donor, and incorporation of one atom of oxygen"/>
    <property type="evidence" value="ECO:0000318"/>
    <property type="project" value="GO_Central"/>
</dbReference>
<evidence type="ECO:0000256" key="6">
    <source>
        <dbReference type="ARBA" id="ARBA00023002"/>
    </source>
</evidence>
<reference evidence="14" key="1">
    <citation type="journal article" date="2016" name="Nature">
        <title>The genome of the seagrass Zostera marina reveals angiosperm adaptation to the sea.</title>
        <authorList>
            <person name="Olsen J.L."/>
            <person name="Rouze P."/>
            <person name="Verhelst B."/>
            <person name="Lin Y.-C."/>
            <person name="Bayer T."/>
            <person name="Collen J."/>
            <person name="Dattolo E."/>
            <person name="De Paoli E."/>
            <person name="Dittami S."/>
            <person name="Maumus F."/>
            <person name="Michel G."/>
            <person name="Kersting A."/>
            <person name="Lauritano C."/>
            <person name="Lohaus R."/>
            <person name="Toepel M."/>
            <person name="Tonon T."/>
            <person name="Vanneste K."/>
            <person name="Amirebrahimi M."/>
            <person name="Brakel J."/>
            <person name="Bostroem C."/>
            <person name="Chovatia M."/>
            <person name="Grimwood J."/>
            <person name="Jenkins J.W."/>
            <person name="Jueterbock A."/>
            <person name="Mraz A."/>
            <person name="Stam W.T."/>
            <person name="Tice H."/>
            <person name="Bornberg-Bauer E."/>
            <person name="Green P.J."/>
            <person name="Pearson G.A."/>
            <person name="Procaccini G."/>
            <person name="Duarte C.M."/>
            <person name="Schmutz J."/>
            <person name="Reusch T.B.H."/>
            <person name="Van de Peer Y."/>
        </authorList>
    </citation>
    <scope>NUCLEOTIDE SEQUENCE [LARGE SCALE GENOMIC DNA]</scope>
    <source>
        <strain evidence="14">cv. Finnish</strain>
    </source>
</reference>
<evidence type="ECO:0000256" key="5">
    <source>
        <dbReference type="ARBA" id="ARBA00022989"/>
    </source>
</evidence>
<dbReference type="OMA" id="WLDGHET"/>
<dbReference type="CDD" id="cd11075">
    <property type="entry name" value="CYP77_89"/>
    <property type="match status" value="1"/>
</dbReference>
<evidence type="ECO:0008006" key="15">
    <source>
        <dbReference type="Google" id="ProtNLM"/>
    </source>
</evidence>
<name>A0A0K9NK05_ZOSMR</name>
<dbReference type="STRING" id="29655.A0A0K9NK05"/>
<evidence type="ECO:0000256" key="4">
    <source>
        <dbReference type="ARBA" id="ARBA00022723"/>
    </source>
</evidence>
<dbReference type="Gene3D" id="1.10.630.10">
    <property type="entry name" value="Cytochrome P450"/>
    <property type="match status" value="1"/>
</dbReference>
<dbReference type="GO" id="GO:0016020">
    <property type="term" value="C:membrane"/>
    <property type="evidence" value="ECO:0000318"/>
    <property type="project" value="GO_Central"/>
</dbReference>
<dbReference type="GO" id="GO:0005506">
    <property type="term" value="F:iron ion binding"/>
    <property type="evidence" value="ECO:0007669"/>
    <property type="project" value="InterPro"/>
</dbReference>
<comment type="cofactor">
    <cofactor evidence="10">
        <name>heme</name>
        <dbReference type="ChEBI" id="CHEBI:30413"/>
    </cofactor>
</comment>
<keyword evidence="9 12" id="KW-0472">Membrane</keyword>
<dbReference type="OrthoDB" id="1055148at2759"/>
<evidence type="ECO:0000256" key="3">
    <source>
        <dbReference type="ARBA" id="ARBA00022692"/>
    </source>
</evidence>
<keyword evidence="2 10" id="KW-0349">Heme</keyword>
<evidence type="ECO:0000256" key="8">
    <source>
        <dbReference type="ARBA" id="ARBA00023033"/>
    </source>
</evidence>
<comment type="caution">
    <text evidence="13">The sequence shown here is derived from an EMBL/GenBank/DDBJ whole genome shotgun (WGS) entry which is preliminary data.</text>
</comment>
<keyword evidence="8 11" id="KW-0503">Monooxygenase</keyword>
<dbReference type="GO" id="GO:0020037">
    <property type="term" value="F:heme binding"/>
    <property type="evidence" value="ECO:0007669"/>
    <property type="project" value="InterPro"/>
</dbReference>
<evidence type="ECO:0000256" key="7">
    <source>
        <dbReference type="ARBA" id="ARBA00023004"/>
    </source>
</evidence>
<feature type="transmembrane region" description="Helical" evidence="12">
    <location>
        <begin position="6"/>
        <end position="24"/>
    </location>
</feature>
<dbReference type="PRINTS" id="PR00463">
    <property type="entry name" value="EP450I"/>
</dbReference>
<keyword evidence="3 12" id="KW-0812">Transmembrane</keyword>
<dbReference type="AlphaFoldDB" id="A0A0K9NK05"/>
<keyword evidence="14" id="KW-1185">Reference proteome</keyword>
<dbReference type="EMBL" id="LFYR01002110">
    <property type="protein sequence ID" value="KMZ56953.1"/>
    <property type="molecule type" value="Genomic_DNA"/>
</dbReference>
<dbReference type="SUPFAM" id="SSF48264">
    <property type="entry name" value="Cytochrome P450"/>
    <property type="match status" value="1"/>
</dbReference>
<keyword evidence="6 11" id="KW-0560">Oxidoreductase</keyword>
<evidence type="ECO:0000256" key="10">
    <source>
        <dbReference type="PIRSR" id="PIRSR602401-1"/>
    </source>
</evidence>
<sequence>MDTVVVVLLSLPLFLLTLYLIFYYPSSRRRNLPPGPTVYPIIGNLTGLLFSMENAEFVIRKFKDKYSKILTLHIGSQPMIIVSDRNLVHKCLIQHGSVFASRPFVQANETDTNRLMKNEGYNVSTTVYGPIWRLLRRNLVSEILHPSRIKIYSDARSWVLSVVVDKIQKKSEGGSVVVVVKDVLHHAIFSLLVCMCFGVKFEGKLIRDIEAVQCELLLYMNKIQIFRIFPRIGPYLFRKRWKTMTDIRKRQTDIFRQFIDLRRQKKNNNNKTSDCFDYCYFDSLLELKLAEENGRRLSEDEIFGLCSEFLNGGTDTTSTTMEWVMANVVKNQDIQEKLLKEIRGVVSGDGAVEEEDLHKLIYLKAVIKEGLRRHPPGHFVLPHAVTEDVVVDGYLFPKDASLNFMAADIGWDARLWKNPFEFKPERFLPGGEAEEVDITGSKDIKMMPFGAGRRICPALNLAMLHLEYFIANLVSTFDWKQVDGEQIDLSEKPEFTIVMKTPLRCRVTLRQMG</sequence>
<evidence type="ECO:0000313" key="14">
    <source>
        <dbReference type="Proteomes" id="UP000036987"/>
    </source>
</evidence>